<evidence type="ECO:0000256" key="3">
    <source>
        <dbReference type="PIRSR" id="PIRSR006615-2"/>
    </source>
</evidence>
<organism evidence="4 5">
    <name type="scientific">Candidatus Protochlamydia amoebophila</name>
    <dbReference type="NCBI Taxonomy" id="362787"/>
    <lineage>
        <taxon>Bacteria</taxon>
        <taxon>Pseudomonadati</taxon>
        <taxon>Chlamydiota</taxon>
        <taxon>Chlamydiia</taxon>
        <taxon>Parachlamydiales</taxon>
        <taxon>Parachlamydiaceae</taxon>
        <taxon>Candidatus Protochlamydia</taxon>
    </lineage>
</organism>
<comment type="function">
    <text evidence="1">Broad specificity carboxypetidase that releases amino acids sequentially from the C-terminus, including neutral, aromatic, polar and basic residues.</text>
</comment>
<dbReference type="AlphaFoldDB" id="A0A0C1HDR2"/>
<evidence type="ECO:0000256" key="2">
    <source>
        <dbReference type="PIRSR" id="PIRSR006615-1"/>
    </source>
</evidence>
<keyword evidence="1" id="KW-0121">Carboxypeptidase</keyword>
<comment type="catalytic activity">
    <reaction evidence="1">
        <text>Release of a C-terminal amino acid with broad specificity, except for -Pro.</text>
        <dbReference type="EC" id="3.4.17.19"/>
    </reaction>
</comment>
<dbReference type="InterPro" id="IPR001333">
    <property type="entry name" value="Peptidase_M32_Taq"/>
</dbReference>
<feature type="binding site" evidence="2">
    <location>
        <position position="279"/>
    </location>
    <ligand>
        <name>Zn(2+)</name>
        <dbReference type="ChEBI" id="CHEBI:29105"/>
        <note>catalytic</note>
    </ligand>
</feature>
<comment type="cofactor">
    <cofactor evidence="2">
        <name>Zn(2+)</name>
        <dbReference type="ChEBI" id="CHEBI:29105"/>
    </cofactor>
    <text evidence="2">Binds 1 zinc ion per subunit.</text>
</comment>
<dbReference type="CDD" id="cd06460">
    <property type="entry name" value="M32_Taq"/>
    <property type="match status" value="1"/>
</dbReference>
<dbReference type="PROSITE" id="PS52034">
    <property type="entry name" value="PEPTIDASE_M32"/>
    <property type="match status" value="1"/>
</dbReference>
<dbReference type="SUPFAM" id="SSF55486">
    <property type="entry name" value="Metalloproteases ('zincins'), catalytic domain"/>
    <property type="match status" value="1"/>
</dbReference>
<evidence type="ECO:0000256" key="1">
    <source>
        <dbReference type="PIRNR" id="PIRNR006615"/>
    </source>
</evidence>
<feature type="binding site" evidence="2">
    <location>
        <position position="283"/>
    </location>
    <ligand>
        <name>Zn(2+)</name>
        <dbReference type="ChEBI" id="CHEBI:29105"/>
        <note>catalytic</note>
    </ligand>
</feature>
<dbReference type="Gene3D" id="1.10.1370.30">
    <property type="match status" value="1"/>
</dbReference>
<reference evidence="4 5" key="1">
    <citation type="journal article" date="2014" name="Mol. Biol. Evol.">
        <title>Massive expansion of Ubiquitination-related gene families within the Chlamydiae.</title>
        <authorList>
            <person name="Domman D."/>
            <person name="Collingro A."/>
            <person name="Lagkouvardos I."/>
            <person name="Gehre L."/>
            <person name="Weinmaier T."/>
            <person name="Rattei T."/>
            <person name="Subtil A."/>
            <person name="Horn M."/>
        </authorList>
    </citation>
    <scope>NUCLEOTIDE SEQUENCE [LARGE SCALE GENOMIC DNA]</scope>
    <source>
        <strain evidence="4 5">EI2</strain>
    </source>
</reference>
<proteinExistence type="inferred from homology"/>
<dbReference type="Proteomes" id="UP000031465">
    <property type="component" value="Unassembled WGS sequence"/>
</dbReference>
<keyword evidence="1 4" id="KW-0482">Metalloprotease</keyword>
<dbReference type="EC" id="3.4.17.19" evidence="1"/>
<evidence type="ECO:0000313" key="4">
    <source>
        <dbReference type="EMBL" id="KIC72898.1"/>
    </source>
</evidence>
<accession>A0A0C1HDR2</accession>
<keyword evidence="1 2" id="KW-0479">Metal-binding</keyword>
<dbReference type="GO" id="GO:0006508">
    <property type="term" value="P:proteolysis"/>
    <property type="evidence" value="ECO:0007669"/>
    <property type="project" value="UniProtKB-UniRule"/>
</dbReference>
<dbReference type="PRINTS" id="PR00998">
    <property type="entry name" value="CRBOXYPTASET"/>
</dbReference>
<dbReference type="PIRSF" id="PIRSF006615">
    <property type="entry name" value="Zn_crbxpep_Taq"/>
    <property type="match status" value="1"/>
</dbReference>
<comment type="similarity">
    <text evidence="1">Belongs to the peptidase M32 family.</text>
</comment>
<evidence type="ECO:0000313" key="5">
    <source>
        <dbReference type="Proteomes" id="UP000031465"/>
    </source>
</evidence>
<feature type="active site" description="Proton donor/acceptor" evidence="3">
    <location>
        <position position="280"/>
    </location>
</feature>
<keyword evidence="2" id="KW-0862">Zinc</keyword>
<gene>
    <name evidence="4" type="primary">ypwA</name>
    <name evidence="4" type="ORF">DB44_BY00210</name>
</gene>
<sequence>MIRKQEGFRMSKTQKEYQKLHVLSKHARILQGISSHLDWDQETYMPSGSAAIRAEQLKTMAGLIHREKTSQKFANTLSKLIDLSSGELIAQDLTPAQSSAVKEWRRDYLQDTAMPAKFVEEFAQLTSQSVLAWRNAKKSNSFQQFAPFLDRVVTMNRKKADLLGYQNHPYDALLDLYEPDMTTAETKQIFDKLKNTITVWIRKISTQKIENNFLFGKWDHDKQIAFSHQILNAMGYDFNKGRLDFSSHPFSSASHPTDSRITTRIHPSSLMSNISVILHEGGHALYEMGLPQNLYGTPLGDACSLGIHESQSRWWETRIGLHKSFWKHFFPILKNTFPGRLDQVHLNSFYQAINKVEPSFIRVEADEMTYPLHVIIRFELEKALIEGSINVREVPEAWNAKMKEYLGITPSHHNEGCLQDIHWSMGAFGYFPTYTLGNLYAAHLFEAFAKQYPDWEQRISIGELNFVKAWLSEHIYQHGRRYSSRELLKLATGHAFNANAYLRYLQDKYSQIYQL</sequence>
<dbReference type="PANTHER" id="PTHR34217:SF1">
    <property type="entry name" value="CARBOXYPEPTIDASE 1"/>
    <property type="match status" value="1"/>
</dbReference>
<protein>
    <recommendedName>
        <fullName evidence="1">Metal-dependent carboxypeptidase</fullName>
        <ecNumber evidence="1">3.4.17.19</ecNumber>
    </recommendedName>
</protein>
<dbReference type="GO" id="GO:0046872">
    <property type="term" value="F:metal ion binding"/>
    <property type="evidence" value="ECO:0007669"/>
    <property type="project" value="UniProtKB-KW"/>
</dbReference>
<keyword evidence="1 4" id="KW-0645">Protease</keyword>
<dbReference type="GO" id="GO:0004181">
    <property type="term" value="F:metallocarboxypeptidase activity"/>
    <property type="evidence" value="ECO:0007669"/>
    <property type="project" value="UniProtKB-UniRule"/>
</dbReference>
<keyword evidence="1 4" id="KW-0378">Hydrolase</keyword>
<dbReference type="EMBL" id="JSAN01000045">
    <property type="protein sequence ID" value="KIC72898.1"/>
    <property type="molecule type" value="Genomic_DNA"/>
</dbReference>
<name>A0A0C1HDR2_9BACT</name>
<dbReference type="PANTHER" id="PTHR34217">
    <property type="entry name" value="METAL-DEPENDENT CARBOXYPEPTIDASE"/>
    <property type="match status" value="1"/>
</dbReference>
<dbReference type="Pfam" id="PF02074">
    <property type="entry name" value="Peptidase_M32"/>
    <property type="match status" value="1"/>
</dbReference>
<dbReference type="PATRIC" id="fig|362787.3.peg.701"/>
<comment type="caution">
    <text evidence="4">The sequence shown here is derived from an EMBL/GenBank/DDBJ whole genome shotgun (WGS) entry which is preliminary data.</text>
</comment>
<feature type="binding site" evidence="2">
    <location>
        <position position="309"/>
    </location>
    <ligand>
        <name>Zn(2+)</name>
        <dbReference type="ChEBI" id="CHEBI:29105"/>
        <note>catalytic</note>
    </ligand>
</feature>